<reference evidence="4" key="1">
    <citation type="submission" date="2017-01" db="EMBL/GenBank/DDBJ databases">
        <authorList>
            <person name="Varghese N."/>
            <person name="Submissions S."/>
        </authorList>
    </citation>
    <scope>NUCLEOTIDE SEQUENCE [LARGE SCALE GENOMIC DNA]</scope>
    <source>
        <strain evidence="4">ATCC 700103</strain>
    </source>
</reference>
<dbReference type="SUPFAM" id="SSF47226">
    <property type="entry name" value="Histidine-containing phosphotransfer domain, HPT domain"/>
    <property type="match status" value="1"/>
</dbReference>
<evidence type="ECO:0000259" key="2">
    <source>
        <dbReference type="PROSITE" id="PS50894"/>
    </source>
</evidence>
<evidence type="ECO:0000256" key="1">
    <source>
        <dbReference type="PROSITE-ProRule" id="PRU00110"/>
    </source>
</evidence>
<gene>
    <name evidence="3" type="ORF">SAMN05421834_11922</name>
</gene>
<dbReference type="OrthoDB" id="9792360at2"/>
<sequence length="101" mass="11908">MKKNKVYIDQDLETLIPQYLDNREEDIRRLKTLIEAENYEKIRIIGHSLKGSGGGYGFDYLTELGSQIEKNAELKNREDIELIINKLENYLDNLEIIYQED</sequence>
<dbReference type="InterPro" id="IPR008207">
    <property type="entry name" value="Sig_transdc_His_kin_Hpt_dom"/>
</dbReference>
<feature type="modified residue" description="Phosphohistidine" evidence="1">
    <location>
        <position position="47"/>
    </location>
</feature>
<dbReference type="PROSITE" id="PS50894">
    <property type="entry name" value="HPT"/>
    <property type="match status" value="1"/>
</dbReference>
<dbReference type="InterPro" id="IPR036641">
    <property type="entry name" value="HPT_dom_sf"/>
</dbReference>
<name>A0A1N6ZRP8_9FIRM</name>
<dbReference type="STRING" id="56779.SAMN05421834_11922"/>
<organism evidence="3 4">
    <name type="scientific">Halanaerobium kushneri</name>
    <dbReference type="NCBI Taxonomy" id="56779"/>
    <lineage>
        <taxon>Bacteria</taxon>
        <taxon>Bacillati</taxon>
        <taxon>Bacillota</taxon>
        <taxon>Clostridia</taxon>
        <taxon>Halanaerobiales</taxon>
        <taxon>Halanaerobiaceae</taxon>
        <taxon>Halanaerobium</taxon>
    </lineage>
</organism>
<dbReference type="Gene3D" id="1.20.120.160">
    <property type="entry name" value="HPT domain"/>
    <property type="match status" value="1"/>
</dbReference>
<keyword evidence="1" id="KW-0597">Phosphoprotein</keyword>
<evidence type="ECO:0000313" key="4">
    <source>
        <dbReference type="Proteomes" id="UP000185669"/>
    </source>
</evidence>
<dbReference type="AlphaFoldDB" id="A0A1N6ZRP8"/>
<evidence type="ECO:0000313" key="3">
    <source>
        <dbReference type="EMBL" id="SIR29401.1"/>
    </source>
</evidence>
<dbReference type="EMBL" id="FTNC01000019">
    <property type="protein sequence ID" value="SIR29401.1"/>
    <property type="molecule type" value="Genomic_DNA"/>
</dbReference>
<dbReference type="RefSeq" id="WP_076545628.1">
    <property type="nucleotide sequence ID" value="NZ_FTNC01000019.1"/>
</dbReference>
<dbReference type="GO" id="GO:0000160">
    <property type="term" value="P:phosphorelay signal transduction system"/>
    <property type="evidence" value="ECO:0007669"/>
    <property type="project" value="InterPro"/>
</dbReference>
<feature type="domain" description="HPt" evidence="2">
    <location>
        <begin position="8"/>
        <end position="101"/>
    </location>
</feature>
<proteinExistence type="predicted"/>
<accession>A0A1N6ZRP8</accession>
<dbReference type="Proteomes" id="UP000185669">
    <property type="component" value="Unassembled WGS sequence"/>
</dbReference>
<keyword evidence="4" id="KW-1185">Reference proteome</keyword>
<protein>
    <submittedName>
        <fullName evidence="3">Hpt domain-containing protein</fullName>
    </submittedName>
</protein>
<dbReference type="Pfam" id="PF01627">
    <property type="entry name" value="Hpt"/>
    <property type="match status" value="1"/>
</dbReference>